<evidence type="ECO:0000313" key="8">
    <source>
        <dbReference type="Proteomes" id="UP001060336"/>
    </source>
</evidence>
<keyword evidence="3 6" id="KW-0694">RNA-binding</keyword>
<proteinExistence type="inferred from homology"/>
<dbReference type="SUPFAM" id="SSF54189">
    <property type="entry name" value="Ribosomal proteins S24e, L23 and L15e"/>
    <property type="match status" value="1"/>
</dbReference>
<evidence type="ECO:0000256" key="4">
    <source>
        <dbReference type="ARBA" id="ARBA00022980"/>
    </source>
</evidence>
<dbReference type="GO" id="GO:0003735">
    <property type="term" value="F:structural constituent of ribosome"/>
    <property type="evidence" value="ECO:0007669"/>
    <property type="project" value="InterPro"/>
</dbReference>
<keyword evidence="5 6" id="KW-0687">Ribonucleoprotein</keyword>
<name>A0A9J7ALY7_9PROT</name>
<dbReference type="Pfam" id="PF00276">
    <property type="entry name" value="Ribosomal_L23"/>
    <property type="match status" value="1"/>
</dbReference>
<dbReference type="HAMAP" id="MF_01369_B">
    <property type="entry name" value="Ribosomal_uL23_B"/>
    <property type="match status" value="1"/>
</dbReference>
<dbReference type="NCBIfam" id="NF004359">
    <property type="entry name" value="PRK05738.1-3"/>
    <property type="match status" value="1"/>
</dbReference>
<dbReference type="GO" id="GO:0005840">
    <property type="term" value="C:ribosome"/>
    <property type="evidence" value="ECO:0007669"/>
    <property type="project" value="UniProtKB-KW"/>
</dbReference>
<dbReference type="GO" id="GO:1990904">
    <property type="term" value="C:ribonucleoprotein complex"/>
    <property type="evidence" value="ECO:0007669"/>
    <property type="project" value="UniProtKB-KW"/>
</dbReference>
<dbReference type="GO" id="GO:0019843">
    <property type="term" value="F:rRNA binding"/>
    <property type="evidence" value="ECO:0007669"/>
    <property type="project" value="UniProtKB-UniRule"/>
</dbReference>
<dbReference type="InterPro" id="IPR012678">
    <property type="entry name" value="Ribosomal_uL23/eL15/eS24_sf"/>
</dbReference>
<dbReference type="EMBL" id="CP102480">
    <property type="protein sequence ID" value="UUX48659.1"/>
    <property type="molecule type" value="Genomic_DNA"/>
</dbReference>
<dbReference type="Proteomes" id="UP001060336">
    <property type="component" value="Chromosome"/>
</dbReference>
<evidence type="ECO:0000256" key="6">
    <source>
        <dbReference type="HAMAP-Rule" id="MF_01369"/>
    </source>
</evidence>
<sequence length="109" mass="12319">MSMRPYNARQVRMSDERAYDIIVRPIVTEKSTLGSQFGQVTFEVAIDATKPEIKVAVEKLFDRKVKAVNTVLNKGKVKRFRGKLGKRSDFKKAIVTFVDGQDIDVTQGI</sequence>
<dbReference type="GO" id="GO:0006412">
    <property type="term" value="P:translation"/>
    <property type="evidence" value="ECO:0007669"/>
    <property type="project" value="UniProtKB-UniRule"/>
</dbReference>
<keyword evidence="8" id="KW-1185">Reference proteome</keyword>
<dbReference type="Gene3D" id="3.30.70.330">
    <property type="match status" value="1"/>
</dbReference>
<keyword evidence="4 6" id="KW-0689">Ribosomal protein</keyword>
<dbReference type="NCBIfam" id="NF004363">
    <property type="entry name" value="PRK05738.2-4"/>
    <property type="match status" value="1"/>
</dbReference>
<comment type="function">
    <text evidence="6">One of the early assembly proteins it binds 23S rRNA. One of the proteins that surrounds the polypeptide exit tunnel on the outside of the ribosome. Forms the main docking site for trigger factor binding to the ribosome.</text>
</comment>
<evidence type="ECO:0000256" key="2">
    <source>
        <dbReference type="ARBA" id="ARBA00022730"/>
    </source>
</evidence>
<keyword evidence="2 6" id="KW-0699">rRNA-binding</keyword>
<dbReference type="KEGG" id="naci:NUH88_14735"/>
<evidence type="ECO:0000256" key="1">
    <source>
        <dbReference type="ARBA" id="ARBA00006700"/>
    </source>
</evidence>
<protein>
    <recommendedName>
        <fullName evidence="6">Large ribosomal subunit protein uL23</fullName>
    </recommendedName>
</protein>
<dbReference type="NCBIfam" id="NF004360">
    <property type="entry name" value="PRK05738.1-5"/>
    <property type="match status" value="1"/>
</dbReference>
<dbReference type="PANTHER" id="PTHR11620">
    <property type="entry name" value="60S RIBOSOMAL PROTEIN L23A"/>
    <property type="match status" value="1"/>
</dbReference>
<reference evidence="7" key="1">
    <citation type="submission" date="2022-08" db="EMBL/GenBank/DDBJ databases">
        <title>Nisaea acidiphila sp. nov., isolated from a marine algal debris and emended description of the genus Nisaea Urios et al. 2008.</title>
        <authorList>
            <person name="Kwon K."/>
        </authorList>
    </citation>
    <scope>NUCLEOTIDE SEQUENCE</scope>
    <source>
        <strain evidence="7">MEBiC11861</strain>
    </source>
</reference>
<evidence type="ECO:0000256" key="5">
    <source>
        <dbReference type="ARBA" id="ARBA00023274"/>
    </source>
</evidence>
<dbReference type="InterPro" id="IPR012677">
    <property type="entry name" value="Nucleotide-bd_a/b_plait_sf"/>
</dbReference>
<organism evidence="7 8">
    <name type="scientific">Nisaea acidiphila</name>
    <dbReference type="NCBI Taxonomy" id="1862145"/>
    <lineage>
        <taxon>Bacteria</taxon>
        <taxon>Pseudomonadati</taxon>
        <taxon>Pseudomonadota</taxon>
        <taxon>Alphaproteobacteria</taxon>
        <taxon>Rhodospirillales</taxon>
        <taxon>Thalassobaculaceae</taxon>
        <taxon>Nisaea</taxon>
    </lineage>
</organism>
<evidence type="ECO:0000313" key="7">
    <source>
        <dbReference type="EMBL" id="UUX48659.1"/>
    </source>
</evidence>
<evidence type="ECO:0000256" key="3">
    <source>
        <dbReference type="ARBA" id="ARBA00022884"/>
    </source>
</evidence>
<comment type="subunit">
    <text evidence="6">Part of the 50S ribosomal subunit. Contacts protein L29, and trigger factor when it is bound to the ribosome.</text>
</comment>
<dbReference type="InterPro" id="IPR013025">
    <property type="entry name" value="Ribosomal_uL23-like"/>
</dbReference>
<dbReference type="FunFam" id="3.30.70.330:FF:000001">
    <property type="entry name" value="50S ribosomal protein L23"/>
    <property type="match status" value="1"/>
</dbReference>
<accession>A0A9J7ALY7</accession>
<comment type="similarity">
    <text evidence="1 6">Belongs to the universal ribosomal protein uL23 family.</text>
</comment>
<gene>
    <name evidence="6" type="primary">rplW</name>
    <name evidence="7" type="ORF">NUH88_14735</name>
</gene>
<dbReference type="AlphaFoldDB" id="A0A9J7ALY7"/>